<accession>A0A9D5D276</accession>
<dbReference type="PANTHER" id="PTHR48049">
    <property type="entry name" value="GLYCOSYLTRANSFERASE"/>
    <property type="match status" value="1"/>
</dbReference>
<dbReference type="Proteomes" id="UP001085076">
    <property type="component" value="Miscellaneous, Linkage group lg02"/>
</dbReference>
<evidence type="ECO:0000256" key="3">
    <source>
        <dbReference type="RuleBase" id="RU003718"/>
    </source>
</evidence>
<dbReference type="PANTHER" id="PTHR48049:SF60">
    <property type="entry name" value="UDP-GLYCOSYLTRANSFERASE 91B1"/>
    <property type="match status" value="1"/>
</dbReference>
<evidence type="ECO:0000313" key="6">
    <source>
        <dbReference type="EMBL" id="KAJ0982748.1"/>
    </source>
</evidence>
<dbReference type="FunFam" id="3.40.50.2000:FF:000037">
    <property type="entry name" value="Glycosyltransferase"/>
    <property type="match status" value="1"/>
</dbReference>
<dbReference type="OrthoDB" id="5835829at2759"/>
<proteinExistence type="inferred from homology"/>
<dbReference type="EC" id="2.4.1.-" evidence="4"/>
<evidence type="ECO:0000256" key="5">
    <source>
        <dbReference type="SAM" id="MobiDB-lite"/>
    </source>
</evidence>
<evidence type="ECO:0000313" key="7">
    <source>
        <dbReference type="Proteomes" id="UP001085076"/>
    </source>
</evidence>
<feature type="region of interest" description="Disordered" evidence="5">
    <location>
        <begin position="1"/>
        <end position="21"/>
    </location>
</feature>
<organism evidence="6 7">
    <name type="scientific">Dioscorea zingiberensis</name>
    <dbReference type="NCBI Taxonomy" id="325984"/>
    <lineage>
        <taxon>Eukaryota</taxon>
        <taxon>Viridiplantae</taxon>
        <taxon>Streptophyta</taxon>
        <taxon>Embryophyta</taxon>
        <taxon>Tracheophyta</taxon>
        <taxon>Spermatophyta</taxon>
        <taxon>Magnoliopsida</taxon>
        <taxon>Liliopsida</taxon>
        <taxon>Dioscoreales</taxon>
        <taxon>Dioscoreaceae</taxon>
        <taxon>Dioscorea</taxon>
    </lineage>
</organism>
<dbReference type="Pfam" id="PF00201">
    <property type="entry name" value="UDPGT"/>
    <property type="match status" value="1"/>
</dbReference>
<dbReference type="CDD" id="cd03784">
    <property type="entry name" value="GT1_Gtf-like"/>
    <property type="match status" value="1"/>
</dbReference>
<dbReference type="PROSITE" id="PS00375">
    <property type="entry name" value="UDPGT"/>
    <property type="match status" value="1"/>
</dbReference>
<keyword evidence="7" id="KW-1185">Reference proteome</keyword>
<dbReference type="SUPFAM" id="SSF53756">
    <property type="entry name" value="UDP-Glycosyltransferase/glycogen phosphorylase"/>
    <property type="match status" value="1"/>
</dbReference>
<dbReference type="EMBL" id="JAGGNH010000002">
    <property type="protein sequence ID" value="KAJ0982748.1"/>
    <property type="molecule type" value="Genomic_DNA"/>
</dbReference>
<name>A0A9D5D276_9LILI</name>
<evidence type="ECO:0000256" key="2">
    <source>
        <dbReference type="ARBA" id="ARBA00022679"/>
    </source>
</evidence>
<dbReference type="Gene3D" id="3.40.50.2000">
    <property type="entry name" value="Glycogen Phosphorylase B"/>
    <property type="match status" value="2"/>
</dbReference>
<evidence type="ECO:0000256" key="4">
    <source>
        <dbReference type="RuleBase" id="RU362057"/>
    </source>
</evidence>
<reference evidence="6" key="2">
    <citation type="journal article" date="2022" name="Hortic Res">
        <title>The genome of Dioscorea zingiberensis sheds light on the biosynthesis, origin and evolution of the medicinally important diosgenin saponins.</title>
        <authorList>
            <person name="Li Y."/>
            <person name="Tan C."/>
            <person name="Li Z."/>
            <person name="Guo J."/>
            <person name="Li S."/>
            <person name="Chen X."/>
            <person name="Wang C."/>
            <person name="Dai X."/>
            <person name="Yang H."/>
            <person name="Song W."/>
            <person name="Hou L."/>
            <person name="Xu J."/>
            <person name="Tong Z."/>
            <person name="Xu A."/>
            <person name="Yuan X."/>
            <person name="Wang W."/>
            <person name="Yang Q."/>
            <person name="Chen L."/>
            <person name="Sun Z."/>
            <person name="Wang K."/>
            <person name="Pan B."/>
            <person name="Chen J."/>
            <person name="Bao Y."/>
            <person name="Liu F."/>
            <person name="Qi X."/>
            <person name="Gang D.R."/>
            <person name="Wen J."/>
            <person name="Li J."/>
        </authorList>
    </citation>
    <scope>NUCLEOTIDE SEQUENCE</scope>
    <source>
        <strain evidence="6">Dzin_1.0</strain>
    </source>
</reference>
<dbReference type="AlphaFoldDB" id="A0A9D5D276"/>
<evidence type="ECO:0000256" key="1">
    <source>
        <dbReference type="ARBA" id="ARBA00009995"/>
    </source>
</evidence>
<reference evidence="6" key="1">
    <citation type="submission" date="2021-03" db="EMBL/GenBank/DDBJ databases">
        <authorList>
            <person name="Li Z."/>
            <person name="Yang C."/>
        </authorList>
    </citation>
    <scope>NUCLEOTIDE SEQUENCE</scope>
    <source>
        <strain evidence="6">Dzin_1.0</strain>
        <tissue evidence="6">Leaf</tissue>
    </source>
</reference>
<dbReference type="InterPro" id="IPR035595">
    <property type="entry name" value="UDP_glycos_trans_CS"/>
</dbReference>
<dbReference type="GO" id="GO:0035251">
    <property type="term" value="F:UDP-glucosyltransferase activity"/>
    <property type="evidence" value="ECO:0007669"/>
    <property type="project" value="InterPro"/>
</dbReference>
<sequence length="484" mass="53909">MAMQQELDHHHQHHEDDHEDDHPLHIAVFPWLAFGHMMPLLELSKTLANKGHHVSYLATPRNISRLSSTTLPSLLTFIPLPLPQLPGLPELAEATSDVSQDQVQYLKLALDSLQHPFTTFLQEASPKPDWILLDFSTPWAIPIASKFSIPCAFFSVFTASFLTFIGPPSELTEGKGSRGSPENFTVTPAWIPFPSKLAYSLYGARNLMAAYENNVSGISDACRYRMTVEGCKALAPRTCMEVERDLVELLEDLHEKPVLPLGLLAPAPPTKDQVEVDVEKHKEIFAWLDGQRERSVVYVAFGSEATLSVELLHELALGLELSNLPFLWVLRKPLGLGDGVEVLPLGFEERVRGRGVVVNGWVPQLGVLGHGGVGGFLSHSGWSSIVEALQCGLPLMLLPIYVDQEANARMVGERGFGVEVERRGEDGFFSREEVARVLRLVMVGEEGEGVRVRAREMKKVFADRVGQEKYVDEFVRFMKVHKKL</sequence>
<comment type="similarity">
    <text evidence="1 3">Belongs to the UDP-glycosyltransferase family.</text>
</comment>
<protein>
    <recommendedName>
        <fullName evidence="4">Glycosyltransferase</fullName>
        <ecNumber evidence="4">2.4.1.-</ecNumber>
    </recommendedName>
</protein>
<keyword evidence="2 3" id="KW-0808">Transferase</keyword>
<gene>
    <name evidence="6" type="ORF">J5N97_011003</name>
</gene>
<dbReference type="InterPro" id="IPR050481">
    <property type="entry name" value="UDP-glycosyltransf_plant"/>
</dbReference>
<dbReference type="InterPro" id="IPR002213">
    <property type="entry name" value="UDP_glucos_trans"/>
</dbReference>
<keyword evidence="3" id="KW-0328">Glycosyltransferase</keyword>
<comment type="caution">
    <text evidence="6">The sequence shown here is derived from an EMBL/GenBank/DDBJ whole genome shotgun (WGS) entry which is preliminary data.</text>
</comment>